<keyword evidence="1" id="KW-0472">Membrane</keyword>
<reference evidence="2" key="1">
    <citation type="submission" date="2018-06" db="EMBL/GenBank/DDBJ databases">
        <authorList>
            <person name="Zhirakovskaya E."/>
        </authorList>
    </citation>
    <scope>NUCLEOTIDE SEQUENCE</scope>
</reference>
<evidence type="ECO:0000256" key="1">
    <source>
        <dbReference type="SAM" id="Phobius"/>
    </source>
</evidence>
<evidence type="ECO:0000313" key="2">
    <source>
        <dbReference type="EMBL" id="VAW56267.1"/>
    </source>
</evidence>
<organism evidence="2">
    <name type="scientific">hydrothermal vent metagenome</name>
    <dbReference type="NCBI Taxonomy" id="652676"/>
    <lineage>
        <taxon>unclassified sequences</taxon>
        <taxon>metagenomes</taxon>
        <taxon>ecological metagenomes</taxon>
    </lineage>
</organism>
<sequence>MNDSKHGLSILYVAVFLLSLNGLFSKLIPLDAIT</sequence>
<accession>A0A3B0X046</accession>
<dbReference type="EMBL" id="UOFF01000205">
    <property type="protein sequence ID" value="VAW56267.1"/>
    <property type="molecule type" value="Genomic_DNA"/>
</dbReference>
<feature type="non-terminal residue" evidence="2">
    <location>
        <position position="34"/>
    </location>
</feature>
<feature type="transmembrane region" description="Helical" evidence="1">
    <location>
        <begin position="6"/>
        <end position="24"/>
    </location>
</feature>
<gene>
    <name evidence="2" type="ORF">MNBD_GAMMA07-1686</name>
</gene>
<protein>
    <submittedName>
        <fullName evidence="2">Uncharacterized protein</fullName>
    </submittedName>
</protein>
<name>A0A3B0X046_9ZZZZ</name>
<proteinExistence type="predicted"/>
<dbReference type="AlphaFoldDB" id="A0A3B0X046"/>
<keyword evidence="1" id="KW-0812">Transmembrane</keyword>
<keyword evidence="1" id="KW-1133">Transmembrane helix</keyword>